<organism evidence="1">
    <name type="scientific">Candidatus Methanophaga sp. ANME-1 ERB7</name>
    <dbReference type="NCBI Taxonomy" id="2759913"/>
    <lineage>
        <taxon>Archaea</taxon>
        <taxon>Methanobacteriati</taxon>
        <taxon>Methanobacteriota</taxon>
        <taxon>Stenosarchaea group</taxon>
        <taxon>Methanomicrobia</taxon>
        <taxon>Candidatus Methanophagales</taxon>
        <taxon>Candidatus Methanophagaceae</taxon>
        <taxon>Candidatus Methanophaga</taxon>
    </lineage>
</organism>
<reference evidence="1" key="1">
    <citation type="submission" date="2020-06" db="EMBL/GenBank/DDBJ databases">
        <title>Unique genomic features of the anaerobic methanotrophic archaea.</title>
        <authorList>
            <person name="Chadwick G.L."/>
            <person name="Skennerton C.T."/>
            <person name="Laso-Perez R."/>
            <person name="Leu A.O."/>
            <person name="Speth D.R."/>
            <person name="Yu H."/>
            <person name="Morgan-Lang C."/>
            <person name="Hatzenpichler R."/>
            <person name="Goudeau D."/>
            <person name="Malmstrom R."/>
            <person name="Brazelton W.J."/>
            <person name="Woyke T."/>
            <person name="Hallam S.J."/>
            <person name="Tyson G.W."/>
            <person name="Wegener G."/>
            <person name="Boetius A."/>
            <person name="Orphan V."/>
        </authorList>
    </citation>
    <scope>NUCLEOTIDE SEQUENCE</scope>
</reference>
<evidence type="ECO:0000313" key="1">
    <source>
        <dbReference type="EMBL" id="QNO56466.1"/>
    </source>
</evidence>
<accession>A0A7G9Z882</accession>
<gene>
    <name evidence="1" type="ORF">OHJJKADD_00039</name>
</gene>
<proteinExistence type="predicted"/>
<dbReference type="AlphaFoldDB" id="A0A7G9Z882"/>
<name>A0A7G9Z882_9EURY</name>
<dbReference type="EMBL" id="MT631656">
    <property type="protein sequence ID" value="QNO56466.1"/>
    <property type="molecule type" value="Genomic_DNA"/>
</dbReference>
<dbReference type="InterPro" id="IPR018664">
    <property type="entry name" value="DUF2103_metal-binding"/>
</dbReference>
<dbReference type="Pfam" id="PF09876">
    <property type="entry name" value="DUF2103"/>
    <property type="match status" value="1"/>
</dbReference>
<sequence length="95" mass="10952">MARLKYVRHGIKREHRIIDGILPLLERISDMEGVAKVIPALISHSPVRGTEQPELRFQRETPSGFKLLAHSKRSIQEIFVVVEQSKKEEVKDKLL</sequence>
<protein>
    <submittedName>
        <fullName evidence="1">Uncharacterized protein</fullName>
    </submittedName>
</protein>